<keyword evidence="2" id="KW-1185">Reference proteome</keyword>
<evidence type="ECO:0008006" key="3">
    <source>
        <dbReference type="Google" id="ProtNLM"/>
    </source>
</evidence>
<dbReference type="PANTHER" id="PTHR33103:SF19">
    <property type="entry name" value="OS09G0544700 PROTEIN"/>
    <property type="match status" value="1"/>
</dbReference>
<evidence type="ECO:0000313" key="1">
    <source>
        <dbReference type="EMBL" id="GFP87033.1"/>
    </source>
</evidence>
<dbReference type="OrthoDB" id="2014278at2759"/>
<protein>
    <recommendedName>
        <fullName evidence="3">DUF674 domain-containing protein</fullName>
    </recommendedName>
</protein>
<dbReference type="Proteomes" id="UP000653305">
    <property type="component" value="Unassembled WGS sequence"/>
</dbReference>
<dbReference type="PANTHER" id="PTHR33103">
    <property type="entry name" value="OS01G0153900 PROTEIN"/>
    <property type="match status" value="1"/>
</dbReference>
<gene>
    <name evidence="1" type="ORF">PHJA_000847100</name>
</gene>
<dbReference type="AlphaFoldDB" id="A0A830BSN0"/>
<evidence type="ECO:0000313" key="2">
    <source>
        <dbReference type="Proteomes" id="UP000653305"/>
    </source>
</evidence>
<dbReference type="Pfam" id="PF05056">
    <property type="entry name" value="DUF674"/>
    <property type="match status" value="1"/>
</dbReference>
<dbReference type="SUPFAM" id="SSF56815">
    <property type="entry name" value="Sec1/munc18-like (SM) proteins"/>
    <property type="match status" value="1"/>
</dbReference>
<comment type="caution">
    <text evidence="1">The sequence shown here is derived from an EMBL/GenBank/DDBJ whole genome shotgun (WGS) entry which is preliminary data.</text>
</comment>
<dbReference type="InterPro" id="IPR007750">
    <property type="entry name" value="DUF674"/>
</dbReference>
<proteinExistence type="predicted"/>
<sequence length="238" mass="26315">MANSSVSLKLLIDTQAKRVIFAEADKEFVDFLFYILSLPVAKLVSLLGKDGMVGSLANLYESIENLNESYIEPNQTRDSLLKHVSSVTTGSCVPLLAIKNAPATAKTKKFYRCNCTNNQYSHFVQQDDPRAVCPNCGKYMDKLLEYVKYAPAAVDEQVSINKCGFVKEVVTYMVMDDLTVKPMSTISSITLLNELGVEDVRALQEKIVNLGMTEAVKLLKASLESKNVLTHVFLSGDN</sequence>
<name>A0A830BSN0_9LAMI</name>
<accession>A0A830BSN0</accession>
<reference evidence="1" key="1">
    <citation type="submission" date="2020-07" db="EMBL/GenBank/DDBJ databases">
        <title>Ethylene signaling mediates host invasion by parasitic plants.</title>
        <authorList>
            <person name="Yoshida S."/>
        </authorList>
    </citation>
    <scope>NUCLEOTIDE SEQUENCE</scope>
    <source>
        <strain evidence="1">Okayama</strain>
    </source>
</reference>
<dbReference type="EMBL" id="BMAC01000136">
    <property type="protein sequence ID" value="GFP87033.1"/>
    <property type="molecule type" value="Genomic_DNA"/>
</dbReference>
<organism evidence="1 2">
    <name type="scientific">Phtheirospermum japonicum</name>
    <dbReference type="NCBI Taxonomy" id="374723"/>
    <lineage>
        <taxon>Eukaryota</taxon>
        <taxon>Viridiplantae</taxon>
        <taxon>Streptophyta</taxon>
        <taxon>Embryophyta</taxon>
        <taxon>Tracheophyta</taxon>
        <taxon>Spermatophyta</taxon>
        <taxon>Magnoliopsida</taxon>
        <taxon>eudicotyledons</taxon>
        <taxon>Gunneridae</taxon>
        <taxon>Pentapetalae</taxon>
        <taxon>asterids</taxon>
        <taxon>lamiids</taxon>
        <taxon>Lamiales</taxon>
        <taxon>Orobanchaceae</taxon>
        <taxon>Orobanchaceae incertae sedis</taxon>
        <taxon>Phtheirospermum</taxon>
    </lineage>
</organism>
<dbReference type="InterPro" id="IPR036045">
    <property type="entry name" value="Sec1-like_sf"/>
</dbReference>